<keyword evidence="2" id="KW-1133">Transmembrane helix</keyword>
<feature type="region of interest" description="Disordered" evidence="1">
    <location>
        <begin position="55"/>
        <end position="87"/>
    </location>
</feature>
<dbReference type="EMBL" id="JAOYFB010000037">
    <property type="protein sequence ID" value="KAK4025099.1"/>
    <property type="molecule type" value="Genomic_DNA"/>
</dbReference>
<evidence type="ECO:0000313" key="4">
    <source>
        <dbReference type="Proteomes" id="UP001234178"/>
    </source>
</evidence>
<feature type="transmembrane region" description="Helical" evidence="2">
    <location>
        <begin position="30"/>
        <end position="55"/>
    </location>
</feature>
<sequence>MATPSFSVATDLPQLHRLIRHATKRRLRNLFLFVSLCNSFEMEFMSLLFLATNGYKKKKRKKKKKNGGGQEKRAEPSTLCAGPTPFH</sequence>
<evidence type="ECO:0000256" key="1">
    <source>
        <dbReference type="SAM" id="MobiDB-lite"/>
    </source>
</evidence>
<gene>
    <name evidence="3" type="ORF">OUZ56_010602</name>
</gene>
<keyword evidence="4" id="KW-1185">Reference proteome</keyword>
<feature type="compositionally biased region" description="Basic residues" evidence="1">
    <location>
        <begin position="55"/>
        <end position="66"/>
    </location>
</feature>
<evidence type="ECO:0000256" key="2">
    <source>
        <dbReference type="SAM" id="Phobius"/>
    </source>
</evidence>
<organism evidence="3 4">
    <name type="scientific">Daphnia magna</name>
    <dbReference type="NCBI Taxonomy" id="35525"/>
    <lineage>
        <taxon>Eukaryota</taxon>
        <taxon>Metazoa</taxon>
        <taxon>Ecdysozoa</taxon>
        <taxon>Arthropoda</taxon>
        <taxon>Crustacea</taxon>
        <taxon>Branchiopoda</taxon>
        <taxon>Diplostraca</taxon>
        <taxon>Cladocera</taxon>
        <taxon>Anomopoda</taxon>
        <taxon>Daphniidae</taxon>
        <taxon>Daphnia</taxon>
    </lineage>
</organism>
<evidence type="ECO:0000313" key="3">
    <source>
        <dbReference type="EMBL" id="KAK4025099.1"/>
    </source>
</evidence>
<proteinExistence type="predicted"/>
<dbReference type="Proteomes" id="UP001234178">
    <property type="component" value="Unassembled WGS sequence"/>
</dbReference>
<name>A0ABR0AJ01_9CRUS</name>
<comment type="caution">
    <text evidence="3">The sequence shown here is derived from an EMBL/GenBank/DDBJ whole genome shotgun (WGS) entry which is preliminary data.</text>
</comment>
<reference evidence="3 4" key="1">
    <citation type="journal article" date="2023" name="Nucleic Acids Res.">
        <title>The hologenome of Daphnia magna reveals possible DNA methylation and microbiome-mediated evolution of the host genome.</title>
        <authorList>
            <person name="Chaturvedi A."/>
            <person name="Li X."/>
            <person name="Dhandapani V."/>
            <person name="Marshall H."/>
            <person name="Kissane S."/>
            <person name="Cuenca-Cambronero M."/>
            <person name="Asole G."/>
            <person name="Calvet F."/>
            <person name="Ruiz-Romero M."/>
            <person name="Marangio P."/>
            <person name="Guigo R."/>
            <person name="Rago D."/>
            <person name="Mirbahai L."/>
            <person name="Eastwood N."/>
            <person name="Colbourne J.K."/>
            <person name="Zhou J."/>
            <person name="Mallon E."/>
            <person name="Orsini L."/>
        </authorList>
    </citation>
    <scope>NUCLEOTIDE SEQUENCE [LARGE SCALE GENOMIC DNA]</scope>
    <source>
        <strain evidence="3">LRV0_1</strain>
    </source>
</reference>
<keyword evidence="2" id="KW-0812">Transmembrane</keyword>
<keyword evidence="2" id="KW-0472">Membrane</keyword>
<accession>A0ABR0AJ01</accession>
<protein>
    <submittedName>
        <fullName evidence="3">Uncharacterized protein</fullName>
    </submittedName>
</protein>